<keyword evidence="2" id="KW-1185">Reference proteome</keyword>
<dbReference type="EMBL" id="JANIIK010000113">
    <property type="protein sequence ID" value="KAJ3592295.1"/>
    <property type="molecule type" value="Genomic_DNA"/>
</dbReference>
<dbReference type="Proteomes" id="UP001148018">
    <property type="component" value="Unassembled WGS sequence"/>
</dbReference>
<evidence type="ECO:0000313" key="1">
    <source>
        <dbReference type="EMBL" id="KAJ3592295.1"/>
    </source>
</evidence>
<sequence length="83" mass="8907">MRGAPLVCLSAEAVEAANAIRVAGSSLALARYEDLGLMALHLKYLGLMSLLHLEDLCLMSLLHLTPLDLGLKSLLRLSTPHIS</sequence>
<name>A0A9Q0DSC6_9TELE</name>
<organism evidence="1 2">
    <name type="scientific">Muraenolepis orangiensis</name>
    <name type="common">Patagonian moray cod</name>
    <dbReference type="NCBI Taxonomy" id="630683"/>
    <lineage>
        <taxon>Eukaryota</taxon>
        <taxon>Metazoa</taxon>
        <taxon>Chordata</taxon>
        <taxon>Craniata</taxon>
        <taxon>Vertebrata</taxon>
        <taxon>Euteleostomi</taxon>
        <taxon>Actinopterygii</taxon>
        <taxon>Neopterygii</taxon>
        <taxon>Teleostei</taxon>
        <taxon>Neoteleostei</taxon>
        <taxon>Acanthomorphata</taxon>
        <taxon>Zeiogadaria</taxon>
        <taxon>Gadariae</taxon>
        <taxon>Gadiformes</taxon>
        <taxon>Muraenolepidoidei</taxon>
        <taxon>Muraenolepididae</taxon>
        <taxon>Muraenolepis</taxon>
    </lineage>
</organism>
<proteinExistence type="predicted"/>
<evidence type="ECO:0000313" key="2">
    <source>
        <dbReference type="Proteomes" id="UP001148018"/>
    </source>
</evidence>
<gene>
    <name evidence="1" type="ORF">NHX12_007423</name>
</gene>
<reference evidence="1" key="1">
    <citation type="submission" date="2022-07" db="EMBL/GenBank/DDBJ databases">
        <title>Chromosome-level genome of Muraenolepis orangiensis.</title>
        <authorList>
            <person name="Kim J."/>
        </authorList>
    </citation>
    <scope>NUCLEOTIDE SEQUENCE</scope>
    <source>
        <strain evidence="1">KU_S4_2022</strain>
        <tissue evidence="1">Muscle</tissue>
    </source>
</reference>
<accession>A0A9Q0DSC6</accession>
<dbReference type="AlphaFoldDB" id="A0A9Q0DSC6"/>
<comment type="caution">
    <text evidence="1">The sequence shown here is derived from an EMBL/GenBank/DDBJ whole genome shotgun (WGS) entry which is preliminary data.</text>
</comment>
<protein>
    <submittedName>
        <fullName evidence="1">Uncharacterized protein</fullName>
    </submittedName>
</protein>